<evidence type="ECO:0000256" key="5">
    <source>
        <dbReference type="ARBA" id="ARBA00023014"/>
    </source>
</evidence>
<protein>
    <submittedName>
        <fullName evidence="8">Xanthine dehydrogenase</fullName>
    </submittedName>
</protein>
<sequence length="177" mass="18512">MAPEAYKPLAFRVNGTDATLDVPPAKRLLSILRDDLLLTGTKRSCDIGRCGACMVLINGEPVNACLAMAYQCEGKEITTIEGVRGAEEGVLHPIQQAFLEEGGYQCGYCTPGMVISVVALLAVNRAPSNEDIEEALSGNLCRCTGYGGILRAVARAVELGKEEAHAGNEAGSGADVG</sequence>
<dbReference type="Gene3D" id="1.10.150.120">
    <property type="entry name" value="[2Fe-2S]-binding domain"/>
    <property type="match status" value="1"/>
</dbReference>
<dbReference type="EMBL" id="JFHU01000174">
    <property type="protein sequence ID" value="EXX86902.1"/>
    <property type="molecule type" value="Genomic_DNA"/>
</dbReference>
<feature type="domain" description="2Fe-2S ferredoxin-type" evidence="7">
    <location>
        <begin position="7"/>
        <end position="83"/>
    </location>
</feature>
<dbReference type="GO" id="GO:0051537">
    <property type="term" value="F:2 iron, 2 sulfur cluster binding"/>
    <property type="evidence" value="ECO:0007669"/>
    <property type="project" value="UniProtKB-KW"/>
</dbReference>
<evidence type="ECO:0000313" key="9">
    <source>
        <dbReference type="Proteomes" id="UP000053750"/>
    </source>
</evidence>
<evidence type="ECO:0000256" key="4">
    <source>
        <dbReference type="ARBA" id="ARBA00023004"/>
    </source>
</evidence>
<dbReference type="AlphaFoldDB" id="A0A9W5S0Z5"/>
<name>A0A9W5S0Z5_9BACL</name>
<dbReference type="InterPro" id="IPR012675">
    <property type="entry name" value="Beta-grasp_dom_sf"/>
</dbReference>
<keyword evidence="5" id="KW-0411">Iron-sulfur</keyword>
<comment type="pathway">
    <text evidence="6">Alkaloid degradation; nicotine degradation.</text>
</comment>
<dbReference type="Gene3D" id="3.10.20.30">
    <property type="match status" value="1"/>
</dbReference>
<dbReference type="SUPFAM" id="SSF54292">
    <property type="entry name" value="2Fe-2S ferredoxin-like"/>
    <property type="match status" value="1"/>
</dbReference>
<dbReference type="GO" id="GO:0016491">
    <property type="term" value="F:oxidoreductase activity"/>
    <property type="evidence" value="ECO:0007669"/>
    <property type="project" value="UniProtKB-KW"/>
</dbReference>
<dbReference type="InterPro" id="IPR036010">
    <property type="entry name" value="2Fe-2S_ferredoxin-like_sf"/>
</dbReference>
<evidence type="ECO:0000259" key="7">
    <source>
        <dbReference type="PROSITE" id="PS51085"/>
    </source>
</evidence>
<dbReference type="SUPFAM" id="SSF47741">
    <property type="entry name" value="CO dehydrogenase ISP C-domain like"/>
    <property type="match status" value="1"/>
</dbReference>
<reference evidence="8 9" key="1">
    <citation type="submission" date="2014-02" db="EMBL/GenBank/DDBJ databases">
        <title>Genome sequence of Paenibacillus darwinianus reveals adaptive mechanisms for survival in Antarctic soils.</title>
        <authorList>
            <person name="Dsouza M."/>
            <person name="Taylor M.W."/>
            <person name="Turner S.J."/>
            <person name="Aislabie J."/>
        </authorList>
    </citation>
    <scope>NUCLEOTIDE SEQUENCE [LARGE SCALE GENOMIC DNA]</scope>
    <source>
        <strain evidence="8 9">CE1</strain>
    </source>
</reference>
<keyword evidence="4" id="KW-0408">Iron</keyword>
<dbReference type="Proteomes" id="UP000053750">
    <property type="component" value="Unassembled WGS sequence"/>
</dbReference>
<evidence type="ECO:0000313" key="8">
    <source>
        <dbReference type="EMBL" id="EXX86902.1"/>
    </source>
</evidence>
<evidence type="ECO:0000256" key="2">
    <source>
        <dbReference type="ARBA" id="ARBA00022723"/>
    </source>
</evidence>
<keyword evidence="1" id="KW-0001">2Fe-2S</keyword>
<dbReference type="InterPro" id="IPR051452">
    <property type="entry name" value="Diverse_Oxidoreductases"/>
</dbReference>
<dbReference type="PROSITE" id="PS51085">
    <property type="entry name" value="2FE2S_FER_2"/>
    <property type="match status" value="1"/>
</dbReference>
<dbReference type="PANTHER" id="PTHR44379">
    <property type="entry name" value="OXIDOREDUCTASE WITH IRON-SULFUR SUBUNIT"/>
    <property type="match status" value="1"/>
</dbReference>
<keyword evidence="2" id="KW-0479">Metal-binding</keyword>
<dbReference type="GO" id="GO:0046872">
    <property type="term" value="F:metal ion binding"/>
    <property type="evidence" value="ECO:0007669"/>
    <property type="project" value="UniProtKB-KW"/>
</dbReference>
<dbReference type="InterPro" id="IPR036884">
    <property type="entry name" value="2Fe-2S-bd_dom_sf"/>
</dbReference>
<keyword evidence="3" id="KW-0560">Oxidoreductase</keyword>
<evidence type="ECO:0000256" key="6">
    <source>
        <dbReference type="ARBA" id="ARBA00060707"/>
    </source>
</evidence>
<gene>
    <name evidence="8" type="ORF">BG53_05085</name>
</gene>
<organism evidence="8 9">
    <name type="scientific">Paenibacillus darwinianus</name>
    <dbReference type="NCBI Taxonomy" id="1380763"/>
    <lineage>
        <taxon>Bacteria</taxon>
        <taxon>Bacillati</taxon>
        <taxon>Bacillota</taxon>
        <taxon>Bacilli</taxon>
        <taxon>Bacillales</taxon>
        <taxon>Paenibacillaceae</taxon>
        <taxon>Paenibacillus</taxon>
    </lineage>
</organism>
<dbReference type="Pfam" id="PF00111">
    <property type="entry name" value="Fer2"/>
    <property type="match status" value="1"/>
</dbReference>
<dbReference type="FunFam" id="3.10.20.30:FF:000020">
    <property type="entry name" value="Xanthine dehydrogenase iron-sulfur subunit"/>
    <property type="match status" value="1"/>
</dbReference>
<keyword evidence="9" id="KW-1185">Reference proteome</keyword>
<dbReference type="InterPro" id="IPR001041">
    <property type="entry name" value="2Fe-2S_ferredoxin-type"/>
</dbReference>
<accession>A0A9W5S0Z5</accession>
<evidence type="ECO:0000256" key="1">
    <source>
        <dbReference type="ARBA" id="ARBA00022714"/>
    </source>
</evidence>
<dbReference type="InterPro" id="IPR006058">
    <property type="entry name" value="2Fe2S_fd_BS"/>
</dbReference>
<dbReference type="PANTHER" id="PTHR44379:SF5">
    <property type="entry name" value="OXIDOREDUCTASE WITH IRON-SULFUR SUBUNIT"/>
    <property type="match status" value="1"/>
</dbReference>
<proteinExistence type="predicted"/>
<dbReference type="InterPro" id="IPR002888">
    <property type="entry name" value="2Fe-2S-bd"/>
</dbReference>
<evidence type="ECO:0000256" key="3">
    <source>
        <dbReference type="ARBA" id="ARBA00023002"/>
    </source>
</evidence>
<dbReference type="CDD" id="cd00207">
    <property type="entry name" value="fer2"/>
    <property type="match status" value="1"/>
</dbReference>
<comment type="caution">
    <text evidence="8">The sequence shown here is derived from an EMBL/GenBank/DDBJ whole genome shotgun (WGS) entry which is preliminary data.</text>
</comment>
<dbReference type="Pfam" id="PF01799">
    <property type="entry name" value="Fer2_2"/>
    <property type="match status" value="1"/>
</dbReference>
<dbReference type="PROSITE" id="PS00197">
    <property type="entry name" value="2FE2S_FER_1"/>
    <property type="match status" value="1"/>
</dbReference>
<dbReference type="OrthoDB" id="9796880at2"/>